<evidence type="ECO:0000313" key="2">
    <source>
        <dbReference type="Proteomes" id="UP000887565"/>
    </source>
</evidence>
<protein>
    <submittedName>
        <fullName evidence="3">Uncharacterized protein</fullName>
    </submittedName>
</protein>
<evidence type="ECO:0000256" key="1">
    <source>
        <dbReference type="SAM" id="MobiDB-lite"/>
    </source>
</evidence>
<evidence type="ECO:0000313" key="3">
    <source>
        <dbReference type="WBParaSite" id="nRc.2.0.1.t16229-RA"/>
    </source>
</evidence>
<organism evidence="2 3">
    <name type="scientific">Romanomermis culicivorax</name>
    <name type="common">Nematode worm</name>
    <dbReference type="NCBI Taxonomy" id="13658"/>
    <lineage>
        <taxon>Eukaryota</taxon>
        <taxon>Metazoa</taxon>
        <taxon>Ecdysozoa</taxon>
        <taxon>Nematoda</taxon>
        <taxon>Enoplea</taxon>
        <taxon>Dorylaimia</taxon>
        <taxon>Mermithida</taxon>
        <taxon>Mermithoidea</taxon>
        <taxon>Mermithidae</taxon>
        <taxon>Romanomermis</taxon>
    </lineage>
</organism>
<dbReference type="WBParaSite" id="nRc.2.0.1.t16229-RA">
    <property type="protein sequence ID" value="nRc.2.0.1.t16229-RA"/>
    <property type="gene ID" value="nRc.2.0.1.g16229"/>
</dbReference>
<dbReference type="AlphaFoldDB" id="A0A915IS75"/>
<sequence length="168" mass="19556">MRRTHPKVLTAQKVTKKKKKKQKDEWNQLLEVSDKEDPSLQPKSIFDDPKCLQAAITLAMKNGIRHRLIESLNCQVRPMYKLAIHDCIELETDTWLPPIPHQVEAVWVEHIAADQRLRNRTYQGTYYHYLHHTNLNLLQVDGEWFLRLTTSMPLAVLLASPCSATEYA</sequence>
<feature type="compositionally biased region" description="Basic and acidic residues" evidence="1">
    <location>
        <begin position="22"/>
        <end position="38"/>
    </location>
</feature>
<name>A0A915IS75_ROMCU</name>
<proteinExistence type="predicted"/>
<reference evidence="3" key="1">
    <citation type="submission" date="2022-11" db="UniProtKB">
        <authorList>
            <consortium name="WormBaseParasite"/>
        </authorList>
    </citation>
    <scope>IDENTIFICATION</scope>
</reference>
<accession>A0A915IS75</accession>
<keyword evidence="2" id="KW-1185">Reference proteome</keyword>
<feature type="region of interest" description="Disordered" evidence="1">
    <location>
        <begin position="1"/>
        <end position="40"/>
    </location>
</feature>
<dbReference type="Proteomes" id="UP000887565">
    <property type="component" value="Unplaced"/>
</dbReference>